<dbReference type="InterPro" id="IPR003018">
    <property type="entry name" value="GAF"/>
</dbReference>
<evidence type="ECO:0000256" key="2">
    <source>
        <dbReference type="SAM" id="MobiDB-lite"/>
    </source>
</evidence>
<feature type="region of interest" description="Disordered" evidence="2">
    <location>
        <begin position="107"/>
        <end position="169"/>
    </location>
</feature>
<name>A0A6H9YVU3_9ACTN</name>
<dbReference type="SUPFAM" id="SSF55785">
    <property type="entry name" value="PYP-like sensor domain (PAS domain)"/>
    <property type="match status" value="2"/>
</dbReference>
<dbReference type="GO" id="GO:0016791">
    <property type="term" value="F:phosphatase activity"/>
    <property type="evidence" value="ECO:0007669"/>
    <property type="project" value="TreeGrafter"/>
</dbReference>
<dbReference type="EMBL" id="WBMT01000011">
    <property type="protein sequence ID" value="KAB2346423.1"/>
    <property type="molecule type" value="Genomic_DNA"/>
</dbReference>
<dbReference type="Pfam" id="PF08447">
    <property type="entry name" value="PAS_3"/>
    <property type="match status" value="1"/>
</dbReference>
<dbReference type="InterPro" id="IPR035965">
    <property type="entry name" value="PAS-like_dom_sf"/>
</dbReference>
<keyword evidence="6" id="KW-1185">Reference proteome</keyword>
<feature type="compositionally biased region" description="Basic and acidic residues" evidence="2">
    <location>
        <begin position="407"/>
        <end position="424"/>
    </location>
</feature>
<dbReference type="InterPro" id="IPR001610">
    <property type="entry name" value="PAC"/>
</dbReference>
<dbReference type="Gene3D" id="3.30.450.20">
    <property type="entry name" value="PAS domain"/>
    <property type="match status" value="3"/>
</dbReference>
<protein>
    <submittedName>
        <fullName evidence="5">SpoIIE family protein phosphatase</fullName>
    </submittedName>
</protein>
<dbReference type="PANTHER" id="PTHR43156:SF2">
    <property type="entry name" value="STAGE II SPORULATION PROTEIN E"/>
    <property type="match status" value="1"/>
</dbReference>
<dbReference type="Gene3D" id="3.30.450.40">
    <property type="match status" value="1"/>
</dbReference>
<feature type="compositionally biased region" description="Polar residues" evidence="2">
    <location>
        <begin position="125"/>
        <end position="141"/>
    </location>
</feature>
<dbReference type="OrthoDB" id="118142at2"/>
<dbReference type="RefSeq" id="WP_151563342.1">
    <property type="nucleotide sequence ID" value="NZ_WBMT01000011.1"/>
</dbReference>
<organism evidence="5 6">
    <name type="scientific">Actinomadura rudentiformis</name>
    <dbReference type="NCBI Taxonomy" id="359158"/>
    <lineage>
        <taxon>Bacteria</taxon>
        <taxon>Bacillati</taxon>
        <taxon>Actinomycetota</taxon>
        <taxon>Actinomycetes</taxon>
        <taxon>Streptosporangiales</taxon>
        <taxon>Thermomonosporaceae</taxon>
        <taxon>Actinomadura</taxon>
    </lineage>
</organism>
<evidence type="ECO:0000313" key="5">
    <source>
        <dbReference type="EMBL" id="KAB2346423.1"/>
    </source>
</evidence>
<dbReference type="NCBIfam" id="TIGR00229">
    <property type="entry name" value="sensory_box"/>
    <property type="match status" value="1"/>
</dbReference>
<dbReference type="SMART" id="SM00331">
    <property type="entry name" value="PP2C_SIG"/>
    <property type="match status" value="1"/>
</dbReference>
<dbReference type="SMART" id="SM00065">
    <property type="entry name" value="GAF"/>
    <property type="match status" value="1"/>
</dbReference>
<feature type="region of interest" description="Disordered" evidence="2">
    <location>
        <begin position="650"/>
        <end position="681"/>
    </location>
</feature>
<dbReference type="Pfam" id="PF08448">
    <property type="entry name" value="PAS_4"/>
    <property type="match status" value="1"/>
</dbReference>
<dbReference type="SMART" id="SM00086">
    <property type="entry name" value="PAC"/>
    <property type="match status" value="1"/>
</dbReference>
<evidence type="ECO:0000259" key="4">
    <source>
        <dbReference type="PROSITE" id="PS50113"/>
    </source>
</evidence>
<feature type="domain" description="PAC" evidence="4">
    <location>
        <begin position="286"/>
        <end position="337"/>
    </location>
</feature>
<feature type="region of interest" description="Disordered" evidence="2">
    <location>
        <begin position="400"/>
        <end position="424"/>
    </location>
</feature>
<dbReference type="Pfam" id="PF13185">
    <property type="entry name" value="GAF_2"/>
    <property type="match status" value="1"/>
</dbReference>
<dbReference type="CDD" id="cd00130">
    <property type="entry name" value="PAS"/>
    <property type="match status" value="1"/>
</dbReference>
<dbReference type="Proteomes" id="UP000468735">
    <property type="component" value="Unassembled WGS sequence"/>
</dbReference>
<dbReference type="AlphaFoldDB" id="A0A6H9YVU3"/>
<dbReference type="InterPro" id="IPR013655">
    <property type="entry name" value="PAS_fold_3"/>
</dbReference>
<comment type="caution">
    <text evidence="5">The sequence shown here is derived from an EMBL/GenBank/DDBJ whole genome shotgun (WGS) entry which is preliminary data.</text>
</comment>
<dbReference type="PROSITE" id="PS50113">
    <property type="entry name" value="PAC"/>
    <property type="match status" value="1"/>
</dbReference>
<dbReference type="InterPro" id="IPR000014">
    <property type="entry name" value="PAS"/>
</dbReference>
<accession>A0A6H9YVU3</accession>
<dbReference type="InterPro" id="IPR013656">
    <property type="entry name" value="PAS_4"/>
</dbReference>
<reference evidence="5 6" key="1">
    <citation type="submission" date="2019-09" db="EMBL/GenBank/DDBJ databases">
        <title>Actinomadura physcomitrii sp. nov., a novel actinomycete isolated from moss [Physcomitrium sphaericum (Ludw) Fuernr].</title>
        <authorList>
            <person name="Zhuang X."/>
            <person name="Liu C."/>
        </authorList>
    </citation>
    <scope>NUCLEOTIDE SEQUENCE [LARGE SCALE GENOMIC DNA]</scope>
    <source>
        <strain evidence="5 6">HMC1</strain>
    </source>
</reference>
<evidence type="ECO:0000256" key="1">
    <source>
        <dbReference type="ARBA" id="ARBA00022801"/>
    </source>
</evidence>
<dbReference type="SUPFAM" id="SSF81606">
    <property type="entry name" value="PP2C-like"/>
    <property type="match status" value="1"/>
</dbReference>
<proteinExistence type="predicted"/>
<dbReference type="InterPro" id="IPR000700">
    <property type="entry name" value="PAS-assoc_C"/>
</dbReference>
<dbReference type="SMART" id="SM00091">
    <property type="entry name" value="PAS"/>
    <property type="match status" value="2"/>
</dbReference>
<dbReference type="InterPro" id="IPR001932">
    <property type="entry name" value="PPM-type_phosphatase-like_dom"/>
</dbReference>
<dbReference type="SUPFAM" id="SSF55781">
    <property type="entry name" value="GAF domain-like"/>
    <property type="match status" value="1"/>
</dbReference>
<feature type="domain" description="PAS" evidence="3">
    <location>
        <begin position="213"/>
        <end position="283"/>
    </location>
</feature>
<keyword evidence="1" id="KW-0378">Hydrolase</keyword>
<evidence type="ECO:0000259" key="3">
    <source>
        <dbReference type="PROSITE" id="PS50112"/>
    </source>
</evidence>
<dbReference type="FunFam" id="3.30.450.20:FF:000099">
    <property type="entry name" value="Sensory box sensor histidine kinase"/>
    <property type="match status" value="1"/>
</dbReference>
<dbReference type="Gene3D" id="3.60.40.10">
    <property type="entry name" value="PPM-type phosphatase domain"/>
    <property type="match status" value="1"/>
</dbReference>
<gene>
    <name evidence="5" type="ORF">F8566_23430</name>
</gene>
<dbReference type="PROSITE" id="PS50112">
    <property type="entry name" value="PAS"/>
    <property type="match status" value="1"/>
</dbReference>
<evidence type="ECO:0000313" key="6">
    <source>
        <dbReference type="Proteomes" id="UP000468735"/>
    </source>
</evidence>
<dbReference type="InterPro" id="IPR029016">
    <property type="entry name" value="GAF-like_dom_sf"/>
</dbReference>
<sequence length="765" mass="82778">MSTDTSVPRPRISGVEGKPMDASDSALYVTLMKEAPAGFAFFDTGHGCRRVNDALARMLGVAAGDLQDRRPAEVLPEELATAFEAALRKVLAEDRPLTDIDLVVRGATSSAPGEPGQAPAGDPSNEMNGPHSSNGPSTVSFPESAADRGADGGDPAGIGVSAADTPGRPFGDERILSCSWLPSHGRDGKQLGVVLTALDVTERRRAEEVIRRKEQRYRSLVEASSQVVWVAAPEGGVIDDAPEWRSITGQTPDDYARDGWLAVVHPEDRPRIEATWRECVEDDRVFETNYRIRTKSGTYRHFDVRAVPIRQGETVIEWVGANTDVTGQREAEEMRGRLTEQLSAAALRTARLQQATSMLAEALTVSQVVQVITEVGRSAIGADYSAVALLDDDKLRLSIVAPSQPGAERDGRGGEGRPSSRDDFKVSDQTVMSVAVRESRPFLAEHPDSLRLQLGRDEAGLFLQHTEERAWVGLPLLAAGAPIGALRFSFTRPREITEEERVFLEALAGQCALAVERALLFEREHKTAEELQRSLLPSDLPQLPGMQLAARYNPATRHVQVGGDWYDVFRLPDDRLAVAVGDVMGKGVLAAAGMGRVRNALRALALNDPRPAAVLAGLDRLFSATEDEEQFTTVAYAVIDPETGRGAFSNAGHPPPLLISPDTPARVSTREPGTPLGWPSQRQQTSFSIETGNTVVFYSDGLVENRRRGVDAGLEELVSVAMDAPPEVVGDPERLVDFLVDRMLAGYEQVDDVTVLALHVPPKSA</sequence>
<dbReference type="InterPro" id="IPR052016">
    <property type="entry name" value="Bact_Sigma-Reg"/>
</dbReference>
<dbReference type="InterPro" id="IPR036457">
    <property type="entry name" value="PPM-type-like_dom_sf"/>
</dbReference>
<dbReference type="Pfam" id="PF07228">
    <property type="entry name" value="SpoIIE"/>
    <property type="match status" value="1"/>
</dbReference>
<dbReference type="PANTHER" id="PTHR43156">
    <property type="entry name" value="STAGE II SPORULATION PROTEIN E-RELATED"/>
    <property type="match status" value="1"/>
</dbReference>